<feature type="transmembrane region" description="Helical" evidence="8">
    <location>
        <begin position="226"/>
        <end position="246"/>
    </location>
</feature>
<dbReference type="GO" id="GO:0005886">
    <property type="term" value="C:plasma membrane"/>
    <property type="evidence" value="ECO:0007669"/>
    <property type="project" value="UniProtKB-SubCell"/>
</dbReference>
<gene>
    <name evidence="10" type="ORF">N7492_010027</name>
</gene>
<keyword evidence="11" id="KW-1185">Reference proteome</keyword>
<feature type="transmembrane region" description="Helical" evidence="8">
    <location>
        <begin position="341"/>
        <end position="366"/>
    </location>
</feature>
<protein>
    <submittedName>
        <fullName evidence="10">MFS general substrate transporter</fullName>
    </submittedName>
</protein>
<evidence type="ECO:0000256" key="6">
    <source>
        <dbReference type="ARBA" id="ARBA00023136"/>
    </source>
</evidence>
<feature type="transmembrane region" description="Helical" evidence="8">
    <location>
        <begin position="410"/>
        <end position="432"/>
    </location>
</feature>
<keyword evidence="5 8" id="KW-1133">Transmembrane helix</keyword>
<evidence type="ECO:0000256" key="5">
    <source>
        <dbReference type="ARBA" id="ARBA00022989"/>
    </source>
</evidence>
<evidence type="ECO:0000256" key="7">
    <source>
        <dbReference type="ARBA" id="ARBA00038459"/>
    </source>
</evidence>
<dbReference type="FunFam" id="1.20.1250.20:FF:000011">
    <property type="entry name" value="MFS multidrug transporter, putative"/>
    <property type="match status" value="1"/>
</dbReference>
<dbReference type="Gene3D" id="1.20.1250.20">
    <property type="entry name" value="MFS general substrate transporter like domains"/>
    <property type="match status" value="1"/>
</dbReference>
<dbReference type="AlphaFoldDB" id="A0A9W9LEW1"/>
<dbReference type="InterPro" id="IPR011701">
    <property type="entry name" value="MFS"/>
</dbReference>
<evidence type="ECO:0000313" key="10">
    <source>
        <dbReference type="EMBL" id="KAJ5151732.1"/>
    </source>
</evidence>
<dbReference type="OrthoDB" id="446368at2759"/>
<evidence type="ECO:0000256" key="1">
    <source>
        <dbReference type="ARBA" id="ARBA00004651"/>
    </source>
</evidence>
<dbReference type="Proteomes" id="UP001146351">
    <property type="component" value="Unassembled WGS sequence"/>
</dbReference>
<keyword evidence="4 8" id="KW-0812">Transmembrane</keyword>
<dbReference type="GO" id="GO:0022857">
    <property type="term" value="F:transmembrane transporter activity"/>
    <property type="evidence" value="ECO:0007669"/>
    <property type="project" value="InterPro"/>
</dbReference>
<evidence type="ECO:0000313" key="11">
    <source>
        <dbReference type="Proteomes" id="UP001146351"/>
    </source>
</evidence>
<reference evidence="10" key="2">
    <citation type="journal article" date="2023" name="IMA Fungus">
        <title>Comparative genomic study of the Penicillium genus elucidates a diverse pangenome and 15 lateral gene transfer events.</title>
        <authorList>
            <person name="Petersen C."/>
            <person name="Sorensen T."/>
            <person name="Nielsen M.R."/>
            <person name="Sondergaard T.E."/>
            <person name="Sorensen J.L."/>
            <person name="Fitzpatrick D.A."/>
            <person name="Frisvad J.C."/>
            <person name="Nielsen K.L."/>
        </authorList>
    </citation>
    <scope>NUCLEOTIDE SEQUENCE</scope>
    <source>
        <strain evidence="10">IBT 21917</strain>
    </source>
</reference>
<name>A0A9W9LEW1_9EURO</name>
<feature type="transmembrane region" description="Helical" evidence="8">
    <location>
        <begin position="163"/>
        <end position="188"/>
    </location>
</feature>
<dbReference type="Pfam" id="PF07690">
    <property type="entry name" value="MFS_1"/>
    <property type="match status" value="1"/>
</dbReference>
<comment type="similarity">
    <text evidence="7">Belongs to the major facilitator superfamily. DHA1 family. Polyamines/proton antiporter (TC 2.A.1.2.16) subfamily.</text>
</comment>
<keyword evidence="3" id="KW-1003">Cell membrane</keyword>
<feature type="domain" description="Major facilitator superfamily (MFS) profile" evidence="9">
    <location>
        <begin position="72"/>
        <end position="505"/>
    </location>
</feature>
<feature type="transmembrane region" description="Helical" evidence="8">
    <location>
        <begin position="303"/>
        <end position="329"/>
    </location>
</feature>
<dbReference type="PANTHER" id="PTHR23502:SF186">
    <property type="entry name" value="MAJOR FACILITATOR SUPERFAMILY (MFS) PROFILE DOMAIN-CONTAINING PROTEIN"/>
    <property type="match status" value="1"/>
</dbReference>
<evidence type="ECO:0000256" key="4">
    <source>
        <dbReference type="ARBA" id="ARBA00022692"/>
    </source>
</evidence>
<sequence length="532" mass="57580">MSSSSSTVGDEKAQVSSIPRWRLIFDDSAVTQDVIDHPYPGSGTTDDPYIISWIPNDPRDPMAFSNASKWGILFLISLTTLAVALASSAYTGALVEIITDFQISEEIFTLGISLFVIGFALGPVIWSPLSEHFGRRPVHIISAMALTVFCAGAAGAQNIQTLLILRFFAGSLGSAPMAVPGGVIADIFPAIYRGLAGGIWAIAPFLGPSIGPLVGGFLGQSAGWRWVQGLLAVFSGVVWLAVIFLLPETYPPLLMRKRAAKLEKITGKVYRSSLETEQTSLPVHKTLIVALSRPWVMLFTEPIVLLLSLYMAIVYGILYLFFAAFPIVFQKHRGWSEGETGLAFLGITVGIFFSVVSAAFFFSLYVKKAIKAAPSLLPPEARLPDSFLGAIMLPVGLFWFAWTNSPSVHWMAPVAAGIPFGYGMVSVFIPLFNYLIDGYTIYAASVLAANSILRSIFGAVFPLFTTYMFDDLGLHWAASIPAFLALACVPLPFFFYVFGARIRAKCHFSAESTAFVQKIMAARAAAAAESKD</sequence>
<evidence type="ECO:0000256" key="8">
    <source>
        <dbReference type="SAM" id="Phobius"/>
    </source>
</evidence>
<feature type="transmembrane region" description="Helical" evidence="8">
    <location>
        <begin position="195"/>
        <end position="214"/>
    </location>
</feature>
<organism evidence="10 11">
    <name type="scientific">Penicillium capsulatum</name>
    <dbReference type="NCBI Taxonomy" id="69766"/>
    <lineage>
        <taxon>Eukaryota</taxon>
        <taxon>Fungi</taxon>
        <taxon>Dikarya</taxon>
        <taxon>Ascomycota</taxon>
        <taxon>Pezizomycotina</taxon>
        <taxon>Eurotiomycetes</taxon>
        <taxon>Eurotiomycetidae</taxon>
        <taxon>Eurotiales</taxon>
        <taxon>Aspergillaceae</taxon>
        <taxon>Penicillium</taxon>
    </lineage>
</organism>
<dbReference type="InterPro" id="IPR036259">
    <property type="entry name" value="MFS_trans_sf"/>
</dbReference>
<keyword evidence="6 8" id="KW-0472">Membrane</keyword>
<dbReference type="CDD" id="cd17323">
    <property type="entry name" value="MFS_Tpo1_MDR_like"/>
    <property type="match status" value="1"/>
</dbReference>
<dbReference type="PROSITE" id="PS50850">
    <property type="entry name" value="MFS"/>
    <property type="match status" value="1"/>
</dbReference>
<feature type="transmembrane region" description="Helical" evidence="8">
    <location>
        <begin position="439"/>
        <end position="464"/>
    </location>
</feature>
<evidence type="ECO:0000256" key="2">
    <source>
        <dbReference type="ARBA" id="ARBA00022448"/>
    </source>
</evidence>
<comment type="caution">
    <text evidence="10">The sequence shown here is derived from an EMBL/GenBank/DDBJ whole genome shotgun (WGS) entry which is preliminary data.</text>
</comment>
<proteinExistence type="inferred from homology"/>
<dbReference type="EMBL" id="JAPQKO010000008">
    <property type="protein sequence ID" value="KAJ5151732.1"/>
    <property type="molecule type" value="Genomic_DNA"/>
</dbReference>
<reference evidence="10" key="1">
    <citation type="submission" date="2022-11" db="EMBL/GenBank/DDBJ databases">
        <authorList>
            <person name="Petersen C."/>
        </authorList>
    </citation>
    <scope>NUCLEOTIDE SEQUENCE</scope>
    <source>
        <strain evidence="10">IBT 21917</strain>
    </source>
</reference>
<dbReference type="PANTHER" id="PTHR23502">
    <property type="entry name" value="MAJOR FACILITATOR SUPERFAMILY"/>
    <property type="match status" value="1"/>
</dbReference>
<keyword evidence="2" id="KW-0813">Transport</keyword>
<feature type="transmembrane region" description="Helical" evidence="8">
    <location>
        <begin position="476"/>
        <end position="498"/>
    </location>
</feature>
<feature type="transmembrane region" description="Helical" evidence="8">
    <location>
        <begin position="107"/>
        <end position="126"/>
    </location>
</feature>
<dbReference type="SUPFAM" id="SSF103473">
    <property type="entry name" value="MFS general substrate transporter"/>
    <property type="match status" value="1"/>
</dbReference>
<feature type="transmembrane region" description="Helical" evidence="8">
    <location>
        <begin position="138"/>
        <end position="157"/>
    </location>
</feature>
<evidence type="ECO:0000259" key="9">
    <source>
        <dbReference type="PROSITE" id="PS50850"/>
    </source>
</evidence>
<comment type="subcellular location">
    <subcellularLocation>
        <location evidence="1">Cell membrane</location>
        <topology evidence="1">Multi-pass membrane protein</topology>
    </subcellularLocation>
</comment>
<dbReference type="InterPro" id="IPR020846">
    <property type="entry name" value="MFS_dom"/>
</dbReference>
<evidence type="ECO:0000256" key="3">
    <source>
        <dbReference type="ARBA" id="ARBA00022475"/>
    </source>
</evidence>
<feature type="transmembrane region" description="Helical" evidence="8">
    <location>
        <begin position="72"/>
        <end position="95"/>
    </location>
</feature>
<accession>A0A9W9LEW1</accession>